<dbReference type="EMBL" id="JXSQ01000047">
    <property type="protein sequence ID" value="KIP51311.1"/>
    <property type="molecule type" value="Genomic_DNA"/>
</dbReference>
<evidence type="ECO:0000256" key="3">
    <source>
        <dbReference type="ARBA" id="ARBA00022806"/>
    </source>
</evidence>
<gene>
    <name evidence="6" type="ORF">SD72_16220</name>
</gene>
<reference evidence="6 7" key="1">
    <citation type="submission" date="2015-01" db="EMBL/GenBank/DDBJ databases">
        <title>Draft genome sequence of Leucobacter komagatae strain VKM ST2845.</title>
        <authorList>
            <person name="Karlyshev A.V."/>
            <person name="Kudryashova E.B."/>
        </authorList>
    </citation>
    <scope>NUCLEOTIDE SEQUENCE [LARGE SCALE GENOMIC DNA]</scope>
    <source>
        <strain evidence="6 7">VKM ST2845</strain>
    </source>
</reference>
<dbReference type="GO" id="GO:0004386">
    <property type="term" value="F:helicase activity"/>
    <property type="evidence" value="ECO:0007669"/>
    <property type="project" value="UniProtKB-KW"/>
</dbReference>
<organism evidence="6 7">
    <name type="scientific">Leucobacter komagatae</name>
    <dbReference type="NCBI Taxonomy" id="55969"/>
    <lineage>
        <taxon>Bacteria</taxon>
        <taxon>Bacillati</taxon>
        <taxon>Actinomycetota</taxon>
        <taxon>Actinomycetes</taxon>
        <taxon>Micrococcales</taxon>
        <taxon>Microbacteriaceae</taxon>
        <taxon>Leucobacter</taxon>
    </lineage>
</organism>
<dbReference type="GO" id="GO:0005524">
    <property type="term" value="F:ATP binding"/>
    <property type="evidence" value="ECO:0007669"/>
    <property type="project" value="UniProtKB-KW"/>
</dbReference>
<keyword evidence="4" id="KW-0067">ATP-binding</keyword>
<sequence>QAFSKHKYGELFRLLGSKRPTLNAPKDKRRWSECFDSLISTSGTGTIGEMLDVLNSQKLFSVPPRVVKRGRELEEALLALHPGEELEDTRKLMEHRALRSVPYAELRALRSYLEDSTVFSTKHSVKGAEFDDVIVLIGRGWTKYDFAKMIAAHAPHSKPELRQAGSFQHSRNLFYVSASRAKHNLALLFVQELSNDAVAVLEDWAGQKNVIPIDFDDTGSPRPLSS</sequence>
<feature type="domain" description="UvrD-like helicase C-terminal" evidence="5">
    <location>
        <begin position="91"/>
        <end position="190"/>
    </location>
</feature>
<evidence type="ECO:0000256" key="1">
    <source>
        <dbReference type="ARBA" id="ARBA00022741"/>
    </source>
</evidence>
<keyword evidence="1" id="KW-0547">Nucleotide-binding</keyword>
<accession>A0A0D0HUH1</accession>
<dbReference type="RefSeq" id="WP_042545511.1">
    <property type="nucleotide sequence ID" value="NZ_JXSQ01000047.1"/>
</dbReference>
<name>A0A0D0HUH1_9MICO</name>
<dbReference type="Pfam" id="PF13361">
    <property type="entry name" value="UvrD_C"/>
    <property type="match status" value="1"/>
</dbReference>
<keyword evidence="7" id="KW-1185">Reference proteome</keyword>
<keyword evidence="3" id="KW-0347">Helicase</keyword>
<feature type="non-terminal residue" evidence="6">
    <location>
        <position position="1"/>
    </location>
</feature>
<dbReference type="GO" id="GO:0016787">
    <property type="term" value="F:hydrolase activity"/>
    <property type="evidence" value="ECO:0007669"/>
    <property type="project" value="UniProtKB-KW"/>
</dbReference>
<dbReference type="SUPFAM" id="SSF52540">
    <property type="entry name" value="P-loop containing nucleoside triphosphate hydrolases"/>
    <property type="match status" value="1"/>
</dbReference>
<dbReference type="Proteomes" id="UP000032120">
    <property type="component" value="Unassembled WGS sequence"/>
</dbReference>
<proteinExistence type="predicted"/>
<keyword evidence="2" id="KW-0378">Hydrolase</keyword>
<evidence type="ECO:0000313" key="7">
    <source>
        <dbReference type="Proteomes" id="UP000032120"/>
    </source>
</evidence>
<protein>
    <recommendedName>
        <fullName evidence="5">UvrD-like helicase C-terminal domain-containing protein</fullName>
    </recommendedName>
</protein>
<dbReference type="InterPro" id="IPR027417">
    <property type="entry name" value="P-loop_NTPase"/>
</dbReference>
<dbReference type="Gene3D" id="3.40.50.300">
    <property type="entry name" value="P-loop containing nucleotide triphosphate hydrolases"/>
    <property type="match status" value="1"/>
</dbReference>
<dbReference type="AlphaFoldDB" id="A0A0D0HUH1"/>
<evidence type="ECO:0000259" key="5">
    <source>
        <dbReference type="Pfam" id="PF13361"/>
    </source>
</evidence>
<evidence type="ECO:0000313" key="6">
    <source>
        <dbReference type="EMBL" id="KIP51311.1"/>
    </source>
</evidence>
<dbReference type="InterPro" id="IPR014017">
    <property type="entry name" value="DNA_helicase_UvrD-like_C"/>
</dbReference>
<comment type="caution">
    <text evidence="6">The sequence shown here is derived from an EMBL/GenBank/DDBJ whole genome shotgun (WGS) entry which is preliminary data.</text>
</comment>
<evidence type="ECO:0000256" key="2">
    <source>
        <dbReference type="ARBA" id="ARBA00022801"/>
    </source>
</evidence>
<evidence type="ECO:0000256" key="4">
    <source>
        <dbReference type="ARBA" id="ARBA00022840"/>
    </source>
</evidence>